<feature type="domain" description="ABC transporter" evidence="7">
    <location>
        <begin position="15"/>
        <end position="242"/>
    </location>
</feature>
<dbReference type="RefSeq" id="WP_289786151.1">
    <property type="nucleotide sequence ID" value="NZ_JAUDJE010000015.1"/>
</dbReference>
<keyword evidence="3" id="KW-1003">Cell membrane</keyword>
<evidence type="ECO:0000256" key="5">
    <source>
        <dbReference type="ARBA" id="ARBA00022840"/>
    </source>
</evidence>
<comment type="similarity">
    <text evidence="1">Belongs to the ABC transporter superfamily.</text>
</comment>
<dbReference type="SUPFAM" id="SSF52540">
    <property type="entry name" value="P-loop containing nucleoside triphosphate hydrolases"/>
    <property type="match status" value="1"/>
</dbReference>
<evidence type="ECO:0000256" key="2">
    <source>
        <dbReference type="ARBA" id="ARBA00022448"/>
    </source>
</evidence>
<reference evidence="8" key="1">
    <citation type="submission" date="2023-06" db="EMBL/GenBank/DDBJ databases">
        <title>full genome analysis of Phenantherene degrader P3.</title>
        <authorList>
            <person name="Akbar A."/>
            <person name="Rahmeh R."/>
            <person name="Kishk M."/>
        </authorList>
    </citation>
    <scope>NUCLEOTIDE SEQUENCE</scope>
    <source>
        <strain evidence="8">P3</strain>
    </source>
</reference>
<evidence type="ECO:0000256" key="6">
    <source>
        <dbReference type="ARBA" id="ARBA00022970"/>
    </source>
</evidence>
<keyword evidence="5 8" id="KW-0067">ATP-binding</keyword>
<accession>A0ABT7W670</accession>
<dbReference type="PANTHER" id="PTHR43820">
    <property type="entry name" value="HIGH-AFFINITY BRANCHED-CHAIN AMINO ACID TRANSPORT ATP-BINDING PROTEIN LIVF"/>
    <property type="match status" value="1"/>
</dbReference>
<dbReference type="InterPro" id="IPR003593">
    <property type="entry name" value="AAA+_ATPase"/>
</dbReference>
<dbReference type="GO" id="GO:0005524">
    <property type="term" value="F:ATP binding"/>
    <property type="evidence" value="ECO:0007669"/>
    <property type="project" value="UniProtKB-KW"/>
</dbReference>
<dbReference type="PROSITE" id="PS00211">
    <property type="entry name" value="ABC_TRANSPORTER_1"/>
    <property type="match status" value="1"/>
</dbReference>
<evidence type="ECO:0000313" key="9">
    <source>
        <dbReference type="Proteomes" id="UP001175604"/>
    </source>
</evidence>
<dbReference type="InterPro" id="IPR003439">
    <property type="entry name" value="ABC_transporter-like_ATP-bd"/>
</dbReference>
<dbReference type="Pfam" id="PF00005">
    <property type="entry name" value="ABC_tran"/>
    <property type="match status" value="1"/>
</dbReference>
<keyword evidence="9" id="KW-1185">Reference proteome</keyword>
<dbReference type="EMBL" id="JAUDJE010000015">
    <property type="protein sequence ID" value="MDM9560697.1"/>
    <property type="molecule type" value="Genomic_DNA"/>
</dbReference>
<dbReference type="InterPro" id="IPR052156">
    <property type="entry name" value="BCAA_Transport_ATP-bd_LivF"/>
</dbReference>
<dbReference type="SMART" id="SM00382">
    <property type="entry name" value="AAA"/>
    <property type="match status" value="1"/>
</dbReference>
<keyword evidence="2" id="KW-0813">Transport</keyword>
<proteinExistence type="inferred from homology"/>
<dbReference type="Proteomes" id="UP001175604">
    <property type="component" value="Unassembled WGS sequence"/>
</dbReference>
<keyword evidence="6" id="KW-0029">Amino-acid transport</keyword>
<evidence type="ECO:0000256" key="1">
    <source>
        <dbReference type="ARBA" id="ARBA00005417"/>
    </source>
</evidence>
<sequence length="244" mass="26313">MSATMSPAAQAAPALAMEEVSSGYQSALVLREVSLAVAPGACVALLGKNGMGKSTLLKTVMGYLPKARGRVRLGGTDATRMRPQDIARRGVAYAAQEQALFPDLNIRDNLRLGLPSDRLFDARFAEIADLFPVFASRLRQHAGTLSGGEQKMLLVARALMQRPALLLLDEITEGLQPSVIERLARALAWERRQRGTSMFIVEQNVAFALEVADRYLILKHGAIVDQGETGAAAAASHIIDHLKV</sequence>
<dbReference type="PROSITE" id="PS50893">
    <property type="entry name" value="ABC_TRANSPORTER_2"/>
    <property type="match status" value="1"/>
</dbReference>
<dbReference type="InterPro" id="IPR017871">
    <property type="entry name" value="ABC_transporter-like_CS"/>
</dbReference>
<keyword evidence="3" id="KW-0472">Membrane</keyword>
<name>A0ABT7W670_9BORD</name>
<dbReference type="Gene3D" id="3.40.50.300">
    <property type="entry name" value="P-loop containing nucleotide triphosphate hydrolases"/>
    <property type="match status" value="1"/>
</dbReference>
<evidence type="ECO:0000256" key="3">
    <source>
        <dbReference type="ARBA" id="ARBA00022475"/>
    </source>
</evidence>
<dbReference type="CDD" id="cd03224">
    <property type="entry name" value="ABC_TM1139_LivF_branched"/>
    <property type="match status" value="1"/>
</dbReference>
<evidence type="ECO:0000259" key="7">
    <source>
        <dbReference type="PROSITE" id="PS50893"/>
    </source>
</evidence>
<gene>
    <name evidence="8" type="ORF">QUC21_16800</name>
</gene>
<dbReference type="InterPro" id="IPR027417">
    <property type="entry name" value="P-loop_NTPase"/>
</dbReference>
<protein>
    <submittedName>
        <fullName evidence="8">ABC transporter ATP-binding protein</fullName>
    </submittedName>
</protein>
<dbReference type="PANTHER" id="PTHR43820:SF2">
    <property type="entry name" value="ABC TRANSPORTER ATP-BINDING PROTEIN"/>
    <property type="match status" value="1"/>
</dbReference>
<organism evidence="8 9">
    <name type="scientific">Bordetella petrii</name>
    <dbReference type="NCBI Taxonomy" id="94624"/>
    <lineage>
        <taxon>Bacteria</taxon>
        <taxon>Pseudomonadati</taxon>
        <taxon>Pseudomonadota</taxon>
        <taxon>Betaproteobacteria</taxon>
        <taxon>Burkholderiales</taxon>
        <taxon>Alcaligenaceae</taxon>
        <taxon>Bordetella</taxon>
    </lineage>
</organism>
<evidence type="ECO:0000313" key="8">
    <source>
        <dbReference type="EMBL" id="MDM9560697.1"/>
    </source>
</evidence>
<evidence type="ECO:0000256" key="4">
    <source>
        <dbReference type="ARBA" id="ARBA00022741"/>
    </source>
</evidence>
<keyword evidence="4" id="KW-0547">Nucleotide-binding</keyword>
<comment type="caution">
    <text evidence="8">The sequence shown here is derived from an EMBL/GenBank/DDBJ whole genome shotgun (WGS) entry which is preliminary data.</text>
</comment>